<accession>A0A022VUB5</accession>
<feature type="compositionally biased region" description="Polar residues" evidence="1">
    <location>
        <begin position="1288"/>
        <end position="1300"/>
    </location>
</feature>
<feature type="region of interest" description="Disordered" evidence="1">
    <location>
        <begin position="1129"/>
        <end position="1438"/>
    </location>
</feature>
<dbReference type="HOGENOM" id="CLU_003437_0_0_1"/>
<feature type="compositionally biased region" description="Low complexity" evidence="1">
    <location>
        <begin position="44"/>
        <end position="59"/>
    </location>
</feature>
<dbReference type="Pfam" id="PF12937">
    <property type="entry name" value="F-box-like"/>
    <property type="match status" value="1"/>
</dbReference>
<feature type="compositionally biased region" description="Low complexity" evidence="1">
    <location>
        <begin position="783"/>
        <end position="796"/>
    </location>
</feature>
<gene>
    <name evidence="3" type="ORF">H103_06558</name>
</gene>
<feature type="compositionally biased region" description="Pro residues" evidence="1">
    <location>
        <begin position="797"/>
        <end position="811"/>
    </location>
</feature>
<dbReference type="EMBL" id="KK207894">
    <property type="protein sequence ID" value="EZF49842.1"/>
    <property type="molecule type" value="Genomic_DNA"/>
</dbReference>
<reference evidence="3" key="1">
    <citation type="submission" date="2014-02" db="EMBL/GenBank/DDBJ databases">
        <title>The Genome Sequence of Trichophyton rubrum (morphotype fischeri) CBS 288.86.</title>
        <authorList>
            <consortium name="The Broad Institute Genomics Platform"/>
            <person name="Cuomo C.A."/>
            <person name="White T.C."/>
            <person name="Graser Y."/>
            <person name="Martinez-Rossi N."/>
            <person name="Heitman J."/>
            <person name="Young S.K."/>
            <person name="Zeng Q."/>
            <person name="Gargeya S."/>
            <person name="Abouelleil A."/>
            <person name="Alvarado L."/>
            <person name="Chapman S.B."/>
            <person name="Gainer-Dewar J."/>
            <person name="Goldberg J."/>
            <person name="Griggs A."/>
            <person name="Gujja S."/>
            <person name="Hansen M."/>
            <person name="Howarth C."/>
            <person name="Imamovic A."/>
            <person name="Larimer J."/>
            <person name="Martinez D."/>
            <person name="Murphy C."/>
            <person name="Pearson M.D."/>
            <person name="Persinoti G."/>
            <person name="Poon T."/>
            <person name="Priest M."/>
            <person name="Roberts A.D."/>
            <person name="Saif S."/>
            <person name="Shea T.D."/>
            <person name="Sykes S.N."/>
            <person name="Wortman J."/>
            <person name="Nusbaum C."/>
            <person name="Birren B."/>
        </authorList>
    </citation>
    <scope>NUCLEOTIDE SEQUENCE [LARGE SCALE GENOMIC DNA]</scope>
    <source>
        <strain evidence="3">CBS 288.86</strain>
    </source>
</reference>
<protein>
    <recommendedName>
        <fullName evidence="2">F-box domain-containing protein</fullName>
    </recommendedName>
</protein>
<feature type="compositionally biased region" description="Polar residues" evidence="1">
    <location>
        <begin position="125"/>
        <end position="135"/>
    </location>
</feature>
<feature type="domain" description="F-box" evidence="2">
    <location>
        <begin position="161"/>
        <end position="198"/>
    </location>
</feature>
<feature type="compositionally biased region" description="Polar residues" evidence="1">
    <location>
        <begin position="1230"/>
        <end position="1239"/>
    </location>
</feature>
<feature type="compositionally biased region" description="Basic and acidic residues" evidence="1">
    <location>
        <begin position="1356"/>
        <end position="1369"/>
    </location>
</feature>
<feature type="compositionally biased region" description="Low complexity" evidence="1">
    <location>
        <begin position="1"/>
        <end position="15"/>
    </location>
</feature>
<dbReference type="InterPro" id="IPR057214">
    <property type="entry name" value="DUF7892"/>
</dbReference>
<dbReference type="PROSITE" id="PS50181">
    <property type="entry name" value="FBOX"/>
    <property type="match status" value="1"/>
</dbReference>
<feature type="region of interest" description="Disordered" evidence="1">
    <location>
        <begin position="765"/>
        <end position="902"/>
    </location>
</feature>
<organism evidence="3">
    <name type="scientific">Trichophyton rubrum CBS 288.86</name>
    <dbReference type="NCBI Taxonomy" id="1215330"/>
    <lineage>
        <taxon>Eukaryota</taxon>
        <taxon>Fungi</taxon>
        <taxon>Dikarya</taxon>
        <taxon>Ascomycota</taxon>
        <taxon>Pezizomycotina</taxon>
        <taxon>Eurotiomycetes</taxon>
        <taxon>Eurotiomycetidae</taxon>
        <taxon>Onygenales</taxon>
        <taxon>Arthrodermataceae</taxon>
        <taxon>Trichophyton</taxon>
    </lineage>
</organism>
<feature type="compositionally biased region" description="Basic and acidic residues" evidence="1">
    <location>
        <begin position="1402"/>
        <end position="1427"/>
    </location>
</feature>
<feature type="region of interest" description="Disordered" evidence="1">
    <location>
        <begin position="1"/>
        <end position="137"/>
    </location>
</feature>
<name>A0A022VUB5_TRIRU</name>
<feature type="compositionally biased region" description="Polar residues" evidence="1">
    <location>
        <begin position="21"/>
        <end position="36"/>
    </location>
</feature>
<evidence type="ECO:0000259" key="2">
    <source>
        <dbReference type="PROSITE" id="PS50181"/>
    </source>
</evidence>
<dbReference type="OrthoDB" id="2322499at2759"/>
<dbReference type="InterPro" id="IPR001810">
    <property type="entry name" value="F-box_dom"/>
</dbReference>
<dbReference type="Gene3D" id="1.20.1280.50">
    <property type="match status" value="1"/>
</dbReference>
<dbReference type="Pfam" id="PF25422">
    <property type="entry name" value="DUF7892"/>
    <property type="match status" value="1"/>
</dbReference>
<feature type="region of interest" description="Disordered" evidence="1">
    <location>
        <begin position="408"/>
        <end position="486"/>
    </location>
</feature>
<feature type="region of interest" description="Disordered" evidence="1">
    <location>
        <begin position="1549"/>
        <end position="1576"/>
    </location>
</feature>
<feature type="compositionally biased region" description="Polar residues" evidence="1">
    <location>
        <begin position="72"/>
        <end position="89"/>
    </location>
</feature>
<evidence type="ECO:0000313" key="3">
    <source>
        <dbReference type="EMBL" id="EZF49842.1"/>
    </source>
</evidence>
<dbReference type="SMART" id="SM00256">
    <property type="entry name" value="FBOX"/>
    <property type="match status" value="1"/>
</dbReference>
<dbReference type="SUPFAM" id="SSF81383">
    <property type="entry name" value="F-box domain"/>
    <property type="match status" value="1"/>
</dbReference>
<feature type="compositionally biased region" description="Pro residues" evidence="1">
    <location>
        <begin position="831"/>
        <end position="884"/>
    </location>
</feature>
<proteinExistence type="predicted"/>
<feature type="compositionally biased region" description="Basic and acidic residues" evidence="1">
    <location>
        <begin position="1172"/>
        <end position="1183"/>
    </location>
</feature>
<feature type="compositionally biased region" description="Basic and acidic residues" evidence="1">
    <location>
        <begin position="1134"/>
        <end position="1153"/>
    </location>
</feature>
<sequence>MAVSLSSPGSSSSSSFDPYSENVTDSNSQNKSQAGTPGQDDSDVAASSSTVVASSAHSSQLVSRGHRLETPKNVSTATEITTSATNSTQSRRKRKRGAAGDHPAGTQVSDAQYSSEYDSRHFGVKSQSDSPSSFVDGTKRVKFRDDVKPDFSVDPSMDTIPEDKSKLPREIWQHIFTFLPPVSLGRVLQVNRTFKALLTTGQPELPSGRATPGSLKYVNPVHIWSISRKSFHSSMPRPLSPLSEMDMWKLIRGTSCQFCNRAGSVQSPETSPFESGPGENGVRIIWPLAVRSCGDCLKANCDTEMDLLFSSTLPSVLVPALPFAFLTASLNYVSSVSLRGSQPPVGMVLTKHFLKSQVEALKSRFGEVKALGPAAAEEWMKGLDGNGKEKIADAARWEQWELAGGLRSLKSPLQAPSNGTKTHSAKPESADAGSARLPIANHRPSNSLGGNAPPTNLDTVITSRPRSTGAQPGFPLPPNSQLSRERNLRQINEAKASRRSEIERRCAELDPPLAPEVINHMESFTAAIQITHPFTDRDWEILKPRLLAQREVAERRENERKLHDALLQAKSDERRHQEAQLKEAKELLDREWEDVQKPIKERMAGYADEIIREGWRGGEGVTKEKCPKFAADVIMYVRKRFLEDLAQEDARARAEGKPIEEDPPNGPPRRKIILENMKFIFDTKIKLLTEQFQKELFLCNGCDNNAKYYGFEGVIQHYAAKHTNVLSLGSVVVHWRAEWPERPPFNPDPASAKLLMYPMPRPHGGQPHMGYTNPQPSPGPYNRTPYGTPYAYGTGPYRPPSPQYYPPPPPGYGFSPQQPYPPGPYEHQHAPPNPPYGSPFPGQAYPPPYAPADPGRHPGPPYQPPYSGPSHPPGPYNPAYPPAPHHSRPPAGAHKPNQGSQSFGLYQTHLDEIAKNARSVWNGTSGIKDLPHNVRAHVVIHHVTTRFVDKFGQEPALTLFSEGLNSHPQMKPIRNLSGLVCKACTDMASSRRSRQHDSRNDRKMYHLPALFSHFQSVHIDAAAPDGTQPDWKVHMLLLPDNAVISSLGQAPGMNQAKFHLITSAFPWVFSPITAPIAPAPVKAVIKPNNHGAYEAKTSEHTKYPAASHSGKKSANHQVLEVAVDDFPRFVESPDDPKQFEPPRDDEYDPHRPAFIETAADPYARGARGNAGPREKIQVKHRQIETVPGEETDMQADSRRPRQQQQKHSSRGKERAAKSGGADIVPPAAGSGTSQPGTNRPKSRNVSEDGEVAESNEARAEGGPSPTEEMNAAEHFLNNFVPGQDQGDFATTSRGSNPQTHGESRSKWPKTAPAEEREWRTSTNSHAGVEAGHTAQPARSGKHNGWAGRGKSPAVGREYREYDPRGEAFDMHSGPPSVRGDVLTPDQTEARSRSRVATADVKAGSDARGGRPHNRFERYEAQRQESLRPRSRSPLPQERTAVEYYRNRSPRARQRAAALAPSHPQEAYVERIPIDHPSYARAPPQGQYRYVEEYIEPPYEGAVEYVPVRVAAREPQNGGQYYIERPVHRGVPQEYIDYDMEYARHPVIEQPQHYYHGPSARDIPEGPPVGSRRARYR</sequence>
<feature type="compositionally biased region" description="Polar residues" evidence="1">
    <location>
        <begin position="443"/>
        <end position="470"/>
    </location>
</feature>
<feature type="compositionally biased region" description="Polar residues" evidence="1">
    <location>
        <begin position="106"/>
        <end position="116"/>
    </location>
</feature>
<dbReference type="CDD" id="cd09917">
    <property type="entry name" value="F-box_SF"/>
    <property type="match status" value="1"/>
</dbReference>
<dbReference type="Proteomes" id="UP000023758">
    <property type="component" value="Unassembled WGS sequence"/>
</dbReference>
<dbReference type="InterPro" id="IPR036047">
    <property type="entry name" value="F-box-like_dom_sf"/>
</dbReference>
<evidence type="ECO:0000256" key="1">
    <source>
        <dbReference type="SAM" id="MobiDB-lite"/>
    </source>
</evidence>